<keyword evidence="3" id="KW-0238">DNA-binding</keyword>
<accession>A0A168F542</accession>
<sequence>MNLTRTSLLCDEAKPSCQRCLSSGFTCSYARDVKDLQFSQASVFKIDLETPLARPAFHRHVPLAYPIAGKIGSYELRQSDLRHLDVFVKSTWLTLGGGERISRSWYTAGALGLSNSHPFLLHIFIVLSQLHAIHENPSSTRSHTLAFHWYHGAALFQRMLTQALGAPALSSSERDTLWIAAAMLGTATFAYLGPSNPDEAWPLRDTSPDDLDWLKMGTGKKVVWELTDPTRPDSLFNQKALRLTDDPPPDGRSPIRPHGLPALFFGVFGLGASSTADSNPYHVAASLLSQLLPAKATPHNVHHFLSFMSQMDSRYQALLVEKDPRALVLLLYWMAKMASYPMWWTRGRVLYEGLAIAVFIERHYANERELMDLIAYPRAILSAVRVGVESSRESSVLPSQEVQRKGQIA</sequence>
<protein>
    <submittedName>
        <fullName evidence="3">Zn(2)-C6 fungal-type DNA-binding domain protein</fullName>
    </submittedName>
</protein>
<dbReference type="Proteomes" id="UP000078544">
    <property type="component" value="Unassembled WGS sequence"/>
</dbReference>
<gene>
    <name evidence="3" type="ORF">AAL_02057</name>
</gene>
<feature type="domain" description="Zn(2)-C6 fungal-type" evidence="2">
    <location>
        <begin position="10"/>
        <end position="32"/>
    </location>
</feature>
<dbReference type="GO" id="GO:0008270">
    <property type="term" value="F:zinc ion binding"/>
    <property type="evidence" value="ECO:0007669"/>
    <property type="project" value="InterPro"/>
</dbReference>
<keyword evidence="4" id="KW-1185">Reference proteome</keyword>
<dbReference type="PANTHER" id="PTHR47784">
    <property type="entry name" value="STEROL UPTAKE CONTROL PROTEIN 2"/>
    <property type="match status" value="1"/>
</dbReference>
<evidence type="ECO:0000259" key="2">
    <source>
        <dbReference type="Pfam" id="PF00172"/>
    </source>
</evidence>
<reference evidence="3 4" key="1">
    <citation type="journal article" date="2016" name="Genome Biol. Evol.">
        <title>Divergent and convergent evolution of fungal pathogenicity.</title>
        <authorList>
            <person name="Shang Y."/>
            <person name="Xiao G."/>
            <person name="Zheng P."/>
            <person name="Cen K."/>
            <person name="Zhan S."/>
            <person name="Wang C."/>
        </authorList>
    </citation>
    <scope>NUCLEOTIDE SEQUENCE [LARGE SCALE GENOMIC DNA]</scope>
    <source>
        <strain evidence="3 4">RCEF 2490</strain>
    </source>
</reference>
<dbReference type="InterPro" id="IPR053157">
    <property type="entry name" value="Sterol_Uptake_Regulator"/>
</dbReference>
<dbReference type="GO" id="GO:0003677">
    <property type="term" value="F:DNA binding"/>
    <property type="evidence" value="ECO:0007669"/>
    <property type="project" value="UniProtKB-KW"/>
</dbReference>
<dbReference type="PANTHER" id="PTHR47784:SF9">
    <property type="entry name" value="ZN(II)2CYS6 TRANSCRIPTION FACTOR (EUROFUNG)"/>
    <property type="match status" value="1"/>
</dbReference>
<dbReference type="AlphaFoldDB" id="A0A168F542"/>
<dbReference type="Pfam" id="PF00172">
    <property type="entry name" value="Zn_clus"/>
    <property type="match status" value="1"/>
</dbReference>
<dbReference type="CDD" id="cd00067">
    <property type="entry name" value="GAL4"/>
    <property type="match status" value="1"/>
</dbReference>
<dbReference type="OrthoDB" id="416217at2759"/>
<name>A0A168F542_9HYPO</name>
<organism evidence="3 4">
    <name type="scientific">Moelleriella libera RCEF 2490</name>
    <dbReference type="NCBI Taxonomy" id="1081109"/>
    <lineage>
        <taxon>Eukaryota</taxon>
        <taxon>Fungi</taxon>
        <taxon>Dikarya</taxon>
        <taxon>Ascomycota</taxon>
        <taxon>Pezizomycotina</taxon>
        <taxon>Sordariomycetes</taxon>
        <taxon>Hypocreomycetidae</taxon>
        <taxon>Hypocreales</taxon>
        <taxon>Clavicipitaceae</taxon>
        <taxon>Moelleriella</taxon>
    </lineage>
</organism>
<keyword evidence="1" id="KW-0539">Nucleus</keyword>
<comment type="caution">
    <text evidence="3">The sequence shown here is derived from an EMBL/GenBank/DDBJ whole genome shotgun (WGS) entry which is preliminary data.</text>
</comment>
<evidence type="ECO:0000256" key="1">
    <source>
        <dbReference type="ARBA" id="ARBA00023242"/>
    </source>
</evidence>
<dbReference type="STRING" id="1081109.A0A168F542"/>
<evidence type="ECO:0000313" key="3">
    <source>
        <dbReference type="EMBL" id="KZZ99485.1"/>
    </source>
</evidence>
<evidence type="ECO:0000313" key="4">
    <source>
        <dbReference type="Proteomes" id="UP000078544"/>
    </source>
</evidence>
<dbReference type="InterPro" id="IPR001138">
    <property type="entry name" value="Zn2Cys6_DnaBD"/>
</dbReference>
<proteinExistence type="predicted"/>
<dbReference type="EMBL" id="AZGY01000003">
    <property type="protein sequence ID" value="KZZ99485.1"/>
    <property type="molecule type" value="Genomic_DNA"/>
</dbReference>
<dbReference type="GO" id="GO:0001228">
    <property type="term" value="F:DNA-binding transcription activator activity, RNA polymerase II-specific"/>
    <property type="evidence" value="ECO:0007669"/>
    <property type="project" value="TreeGrafter"/>
</dbReference>